<dbReference type="EMBL" id="VSSQ01010497">
    <property type="protein sequence ID" value="MPM44487.1"/>
    <property type="molecule type" value="Genomic_DNA"/>
</dbReference>
<organism evidence="2">
    <name type="scientific">bioreactor metagenome</name>
    <dbReference type="NCBI Taxonomy" id="1076179"/>
    <lineage>
        <taxon>unclassified sequences</taxon>
        <taxon>metagenomes</taxon>
        <taxon>ecological metagenomes</taxon>
    </lineage>
</organism>
<keyword evidence="1" id="KW-0812">Transmembrane</keyword>
<evidence type="ECO:0000313" key="2">
    <source>
        <dbReference type="EMBL" id="MPM44487.1"/>
    </source>
</evidence>
<dbReference type="NCBIfam" id="NF040909">
    <property type="entry name" value="OadG_rel_small"/>
    <property type="match status" value="1"/>
</dbReference>
<reference evidence="2" key="1">
    <citation type="submission" date="2019-08" db="EMBL/GenBank/DDBJ databases">
        <authorList>
            <person name="Kucharzyk K."/>
            <person name="Murdoch R.W."/>
            <person name="Higgins S."/>
            <person name="Loffler F."/>
        </authorList>
    </citation>
    <scope>NUCLEOTIDE SEQUENCE</scope>
</reference>
<name>A0A644ZUQ0_9ZZZZ</name>
<keyword evidence="1" id="KW-0472">Membrane</keyword>
<gene>
    <name evidence="2" type="ORF">SDC9_91165</name>
</gene>
<feature type="transmembrane region" description="Helical" evidence="1">
    <location>
        <begin position="12"/>
        <end position="33"/>
    </location>
</feature>
<comment type="caution">
    <text evidence="2">The sequence shown here is derived from an EMBL/GenBank/DDBJ whole genome shotgun (WGS) entry which is preliminary data.</text>
</comment>
<protein>
    <recommendedName>
        <fullName evidence="3">Oxaloacetate decarboxylase, gamma chain</fullName>
    </recommendedName>
</protein>
<dbReference type="AlphaFoldDB" id="A0A644ZUQ0"/>
<evidence type="ECO:0008006" key="3">
    <source>
        <dbReference type="Google" id="ProtNLM"/>
    </source>
</evidence>
<evidence type="ECO:0000256" key="1">
    <source>
        <dbReference type="SAM" id="Phobius"/>
    </source>
</evidence>
<accession>A0A644ZUQ0</accession>
<sequence>MTPTVETSLFIAGIGMAGIFVFMAIFYLLIIGLDKLFPFIAPSSGDGEKKEE</sequence>
<keyword evidence="1" id="KW-1133">Transmembrane helix</keyword>
<proteinExistence type="predicted"/>